<sequence>MEQSGSQFAKQMLSSVESALSFCRLIGEEEDDYDVDEVNKKEELKEEQEDDDDDINEKTKPQKRKKAEIEPKKEMSEFQGIIKNLLESGSVEILKGIAKKNTGKFSGDQIAKNILTEYLPEVKQGQPLNPRKRARMSE</sequence>
<organism evidence="2 3">
    <name type="scientific">Streblomastix strix</name>
    <dbReference type="NCBI Taxonomy" id="222440"/>
    <lineage>
        <taxon>Eukaryota</taxon>
        <taxon>Metamonada</taxon>
        <taxon>Preaxostyla</taxon>
        <taxon>Oxymonadida</taxon>
        <taxon>Streblomastigidae</taxon>
        <taxon>Streblomastix</taxon>
    </lineage>
</organism>
<comment type="caution">
    <text evidence="2">The sequence shown here is derived from an EMBL/GenBank/DDBJ whole genome shotgun (WGS) entry which is preliminary data.</text>
</comment>
<proteinExistence type="predicted"/>
<evidence type="ECO:0000313" key="2">
    <source>
        <dbReference type="EMBL" id="KAA6404070.1"/>
    </source>
</evidence>
<dbReference type="AlphaFoldDB" id="A0A5J4XAB4"/>
<protein>
    <submittedName>
        <fullName evidence="2">Uncharacterized protein</fullName>
    </submittedName>
</protein>
<dbReference type="EMBL" id="SNRW01000032">
    <property type="protein sequence ID" value="KAA6404070.1"/>
    <property type="molecule type" value="Genomic_DNA"/>
</dbReference>
<dbReference type="Proteomes" id="UP000324800">
    <property type="component" value="Unassembled WGS sequence"/>
</dbReference>
<accession>A0A5J4XAB4</accession>
<feature type="region of interest" description="Disordered" evidence="1">
    <location>
        <begin position="34"/>
        <end position="73"/>
    </location>
</feature>
<name>A0A5J4XAB4_9EUKA</name>
<gene>
    <name evidence="2" type="ORF">EZS28_000401</name>
</gene>
<feature type="compositionally biased region" description="Acidic residues" evidence="1">
    <location>
        <begin position="45"/>
        <end position="55"/>
    </location>
</feature>
<evidence type="ECO:0000256" key="1">
    <source>
        <dbReference type="SAM" id="MobiDB-lite"/>
    </source>
</evidence>
<reference evidence="2 3" key="1">
    <citation type="submission" date="2019-03" db="EMBL/GenBank/DDBJ databases">
        <title>Single cell metagenomics reveals metabolic interactions within the superorganism composed of flagellate Streblomastix strix and complex community of Bacteroidetes bacteria on its surface.</title>
        <authorList>
            <person name="Treitli S.C."/>
            <person name="Kolisko M."/>
            <person name="Husnik F."/>
            <person name="Keeling P."/>
            <person name="Hampl V."/>
        </authorList>
    </citation>
    <scope>NUCLEOTIDE SEQUENCE [LARGE SCALE GENOMIC DNA]</scope>
    <source>
        <strain evidence="2">ST1C</strain>
    </source>
</reference>
<evidence type="ECO:0000313" key="3">
    <source>
        <dbReference type="Proteomes" id="UP000324800"/>
    </source>
</evidence>
<feature type="region of interest" description="Disordered" evidence="1">
    <location>
        <begin position="119"/>
        <end position="138"/>
    </location>
</feature>